<evidence type="ECO:0000256" key="1">
    <source>
        <dbReference type="SAM" id="Phobius"/>
    </source>
</evidence>
<proteinExistence type="predicted"/>
<reference evidence="4" key="3">
    <citation type="submission" date="2025-04" db="UniProtKB">
        <authorList>
            <consortium name="RefSeq"/>
        </authorList>
    </citation>
    <scope>IDENTIFICATION</scope>
    <source>
        <strain evidence="4">CBS 304.34</strain>
    </source>
</reference>
<evidence type="ECO:0000313" key="4">
    <source>
        <dbReference type="RefSeq" id="XP_033574270.1"/>
    </source>
</evidence>
<dbReference type="AlphaFoldDB" id="A0A6A6YEP8"/>
<dbReference type="RefSeq" id="XP_033574270.1">
    <property type="nucleotide sequence ID" value="XM_033728263.1"/>
</dbReference>
<reference evidence="4" key="2">
    <citation type="submission" date="2020-04" db="EMBL/GenBank/DDBJ databases">
        <authorList>
            <consortium name="NCBI Genome Project"/>
        </authorList>
    </citation>
    <scope>NUCLEOTIDE SEQUENCE</scope>
    <source>
        <strain evidence="4">CBS 304.34</strain>
    </source>
</reference>
<name>A0A6A6YEP8_9PEZI</name>
<feature type="transmembrane region" description="Helical" evidence="1">
    <location>
        <begin position="6"/>
        <end position="33"/>
    </location>
</feature>
<dbReference type="OrthoDB" id="3641893at2759"/>
<keyword evidence="3" id="KW-1185">Reference proteome</keyword>
<sequence>MAYAVAPGWIILICMLVAGFCVCVGYAIARLLLSKEEEEPQRSTDQDKYMREVRARRMMYLEEICYGPRNKRVYGHGANVKRVSLGTLIGLVAYPIIPKDRMKSDLGASIAAGNIAGKRYTYRLSTRSSGHSYLHRTIPIEHNNHTEKGLCIRRPMWVQTVGRDSMRPCIWVIIKGKIVLQDHVLIMALGALAQHSAIQWARMPSPWITPIAFRPLAASGDPFVLSYMKAWGDDVSVYPVESNVAFGDVLEELHEFVVSRVASVIVQTEHNVIDVVVYGHPVPIVD</sequence>
<dbReference type="Proteomes" id="UP000504636">
    <property type="component" value="Unplaced"/>
</dbReference>
<evidence type="ECO:0000313" key="2">
    <source>
        <dbReference type="EMBL" id="KAF2807306.1"/>
    </source>
</evidence>
<protein>
    <submittedName>
        <fullName evidence="2 4">Uncharacterized protein</fullName>
    </submittedName>
</protein>
<dbReference type="EMBL" id="MU003705">
    <property type="protein sequence ID" value="KAF2807306.1"/>
    <property type="molecule type" value="Genomic_DNA"/>
</dbReference>
<reference evidence="2 4" key="1">
    <citation type="journal article" date="2020" name="Stud. Mycol.">
        <title>101 Dothideomycetes genomes: a test case for predicting lifestyles and emergence of pathogens.</title>
        <authorList>
            <person name="Haridas S."/>
            <person name="Albert R."/>
            <person name="Binder M."/>
            <person name="Bloem J."/>
            <person name="Labutti K."/>
            <person name="Salamov A."/>
            <person name="Andreopoulos B."/>
            <person name="Baker S."/>
            <person name="Barry K."/>
            <person name="Bills G."/>
            <person name="Bluhm B."/>
            <person name="Cannon C."/>
            <person name="Castanera R."/>
            <person name="Culley D."/>
            <person name="Daum C."/>
            <person name="Ezra D."/>
            <person name="Gonzalez J."/>
            <person name="Henrissat B."/>
            <person name="Kuo A."/>
            <person name="Liang C."/>
            <person name="Lipzen A."/>
            <person name="Lutzoni F."/>
            <person name="Magnuson J."/>
            <person name="Mondo S."/>
            <person name="Nolan M."/>
            <person name="Ohm R."/>
            <person name="Pangilinan J."/>
            <person name="Park H.-J."/>
            <person name="Ramirez L."/>
            <person name="Alfaro M."/>
            <person name="Sun H."/>
            <person name="Tritt A."/>
            <person name="Yoshinaga Y."/>
            <person name="Zwiers L.-H."/>
            <person name="Turgeon B."/>
            <person name="Goodwin S."/>
            <person name="Spatafora J."/>
            <person name="Crous P."/>
            <person name="Grigoriev I."/>
        </authorList>
    </citation>
    <scope>NUCLEOTIDE SEQUENCE</scope>
    <source>
        <strain evidence="2 4">CBS 304.34</strain>
    </source>
</reference>
<keyword evidence="1" id="KW-1133">Transmembrane helix</keyword>
<keyword evidence="1" id="KW-0472">Membrane</keyword>
<gene>
    <name evidence="2 4" type="ORF">BDZ99DRAFT_573165</name>
</gene>
<dbReference type="GeneID" id="54469156"/>
<keyword evidence="1" id="KW-0812">Transmembrane</keyword>
<organism evidence="2">
    <name type="scientific">Mytilinidion resinicola</name>
    <dbReference type="NCBI Taxonomy" id="574789"/>
    <lineage>
        <taxon>Eukaryota</taxon>
        <taxon>Fungi</taxon>
        <taxon>Dikarya</taxon>
        <taxon>Ascomycota</taxon>
        <taxon>Pezizomycotina</taxon>
        <taxon>Dothideomycetes</taxon>
        <taxon>Pleosporomycetidae</taxon>
        <taxon>Mytilinidiales</taxon>
        <taxon>Mytilinidiaceae</taxon>
        <taxon>Mytilinidion</taxon>
    </lineage>
</organism>
<evidence type="ECO:0000313" key="3">
    <source>
        <dbReference type="Proteomes" id="UP000504636"/>
    </source>
</evidence>
<accession>A0A6A6YEP8</accession>